<evidence type="ECO:0000313" key="2">
    <source>
        <dbReference type="Proteomes" id="UP000265520"/>
    </source>
</evidence>
<organism evidence="1 2">
    <name type="scientific">Trifolium medium</name>
    <dbReference type="NCBI Taxonomy" id="97028"/>
    <lineage>
        <taxon>Eukaryota</taxon>
        <taxon>Viridiplantae</taxon>
        <taxon>Streptophyta</taxon>
        <taxon>Embryophyta</taxon>
        <taxon>Tracheophyta</taxon>
        <taxon>Spermatophyta</taxon>
        <taxon>Magnoliopsida</taxon>
        <taxon>eudicotyledons</taxon>
        <taxon>Gunneridae</taxon>
        <taxon>Pentapetalae</taxon>
        <taxon>rosids</taxon>
        <taxon>fabids</taxon>
        <taxon>Fabales</taxon>
        <taxon>Fabaceae</taxon>
        <taxon>Papilionoideae</taxon>
        <taxon>50 kb inversion clade</taxon>
        <taxon>NPAAA clade</taxon>
        <taxon>Hologalegina</taxon>
        <taxon>IRL clade</taxon>
        <taxon>Trifolieae</taxon>
        <taxon>Trifolium</taxon>
    </lineage>
</organism>
<keyword evidence="2" id="KW-1185">Reference proteome</keyword>
<dbReference type="EMBL" id="LXQA010411559">
    <property type="protein sequence ID" value="MCI50109.1"/>
    <property type="molecule type" value="Genomic_DNA"/>
</dbReference>
<dbReference type="AlphaFoldDB" id="A0A392SN50"/>
<proteinExistence type="predicted"/>
<reference evidence="1 2" key="1">
    <citation type="journal article" date="2018" name="Front. Plant Sci.">
        <title>Red Clover (Trifolium pratense) and Zigzag Clover (T. medium) - A Picture of Genomic Similarities and Differences.</title>
        <authorList>
            <person name="Dluhosova J."/>
            <person name="Istvanek J."/>
            <person name="Nedelnik J."/>
            <person name="Repkova J."/>
        </authorList>
    </citation>
    <scope>NUCLEOTIDE SEQUENCE [LARGE SCALE GENOMIC DNA]</scope>
    <source>
        <strain evidence="2">cv. 10/8</strain>
        <tissue evidence="1">Leaf</tissue>
    </source>
</reference>
<comment type="caution">
    <text evidence="1">The sequence shown here is derived from an EMBL/GenBank/DDBJ whole genome shotgun (WGS) entry which is preliminary data.</text>
</comment>
<accession>A0A392SN50</accession>
<feature type="non-terminal residue" evidence="1">
    <location>
        <position position="61"/>
    </location>
</feature>
<sequence>MPRVACRKGRGQDVSLLVACCAGALARCAGWFRRLLVGFCLLRVAPGGMARCAGHQDFITG</sequence>
<protein>
    <submittedName>
        <fullName evidence="1">Uncharacterized protein</fullName>
    </submittedName>
</protein>
<dbReference type="Proteomes" id="UP000265520">
    <property type="component" value="Unassembled WGS sequence"/>
</dbReference>
<evidence type="ECO:0000313" key="1">
    <source>
        <dbReference type="EMBL" id="MCI50109.1"/>
    </source>
</evidence>
<name>A0A392SN50_9FABA</name>